<dbReference type="GO" id="GO:0008049">
    <property type="term" value="P:male courtship behavior"/>
    <property type="evidence" value="ECO:0007669"/>
    <property type="project" value="TreeGrafter"/>
</dbReference>
<evidence type="ECO:0000256" key="3">
    <source>
        <dbReference type="ARBA" id="ARBA00022692"/>
    </source>
</evidence>
<evidence type="ECO:0000313" key="9">
    <source>
        <dbReference type="EnsemblMetazoa" id="AFUN005157-PA"/>
    </source>
</evidence>
<feature type="transmembrane region" description="Helical" evidence="8">
    <location>
        <begin position="56"/>
        <end position="76"/>
    </location>
</feature>
<comment type="function">
    <text evidence="8">Gustatory receptor which mediates acceptance or avoidance behavior, depending on its substrates.</text>
</comment>
<feature type="transmembrane region" description="Helical" evidence="8">
    <location>
        <begin position="187"/>
        <end position="206"/>
    </location>
</feature>
<dbReference type="GO" id="GO:0030425">
    <property type="term" value="C:dendrite"/>
    <property type="evidence" value="ECO:0007669"/>
    <property type="project" value="TreeGrafter"/>
</dbReference>
<sequence length="419" mass="49194">MDVFGFENNREYTVSWWPKISDHIQALSTIWNTSRAFGAFTVPFNPRTDKPTTIELLSSTVLTAIRLYMIYVVFTTDSWDLMFTSSSQYVEKGMDILLKIPIVLVVIFPWIFLLRKVQFIQISYDIGVFDKQMLKYNHPLNYQFFHIFATLFTIVNVVVPLIILVAMRGVRFWMEHFIVLTFIGSSWSSGLMFNTVFNILLYHILYRVQVINDLLRYAKCQFSKMTSRGNTTANKKFPFLFFRKLLYQDRFQLDTANTLALIKTIMRLHDKLGDIANNCSRCFAITTVLTMIHVLVSQILTTFALIRVVFYHYDAIELKDCILYIIGTTTYCWMPICTIWMAGDIKKRTIVTWKLIHRFINTTDDIEVEDLLQQFSEQMNHRSPSIDFRFFDVDWPLLVKACSEAATYLIIMIQFDVKK</sequence>
<feature type="transmembrane region" description="Helical" evidence="8">
    <location>
        <begin position="282"/>
        <end position="310"/>
    </location>
</feature>
<evidence type="ECO:0000256" key="5">
    <source>
        <dbReference type="ARBA" id="ARBA00023136"/>
    </source>
</evidence>
<feature type="transmembrane region" description="Helical" evidence="8">
    <location>
        <begin position="322"/>
        <end position="342"/>
    </location>
</feature>
<organism evidence="9">
    <name type="scientific">Anopheles funestus</name>
    <name type="common">African malaria mosquito</name>
    <dbReference type="NCBI Taxonomy" id="62324"/>
    <lineage>
        <taxon>Eukaryota</taxon>
        <taxon>Metazoa</taxon>
        <taxon>Ecdysozoa</taxon>
        <taxon>Arthropoda</taxon>
        <taxon>Hexapoda</taxon>
        <taxon>Insecta</taxon>
        <taxon>Pterygota</taxon>
        <taxon>Neoptera</taxon>
        <taxon>Endopterygota</taxon>
        <taxon>Diptera</taxon>
        <taxon>Nematocera</taxon>
        <taxon>Culicoidea</taxon>
        <taxon>Culicidae</taxon>
        <taxon>Anophelinae</taxon>
        <taxon>Anopheles</taxon>
    </lineage>
</organism>
<evidence type="ECO:0000256" key="8">
    <source>
        <dbReference type="RuleBase" id="RU363108"/>
    </source>
</evidence>
<keyword evidence="7 8" id="KW-0807">Transducer</keyword>
<dbReference type="EnsemblMetazoa" id="AFUN005157-RA">
    <property type="protein sequence ID" value="AFUN005157-PA"/>
    <property type="gene ID" value="AFUN005157"/>
</dbReference>
<comment type="similarity">
    <text evidence="8">Belongs to the insect chemoreceptor superfamily. Gustatory receptor (GR) family.</text>
</comment>
<keyword evidence="3 8" id="KW-0812">Transmembrane</keyword>
<evidence type="ECO:0000256" key="2">
    <source>
        <dbReference type="ARBA" id="ARBA00022475"/>
    </source>
</evidence>
<dbReference type="VEuPathDB" id="VectorBase:AFUN005157"/>
<comment type="caution">
    <text evidence="8">Lacks conserved residue(s) required for the propagation of feature annotation.</text>
</comment>
<dbReference type="PANTHER" id="PTHR21143:SF104">
    <property type="entry name" value="GUSTATORY RECEPTOR 8A-RELATED"/>
    <property type="match status" value="1"/>
</dbReference>
<comment type="subcellular location">
    <subcellularLocation>
        <location evidence="1 8">Cell membrane</location>
        <topology evidence="1 8">Multi-pass membrane protein</topology>
    </subcellularLocation>
</comment>
<name>A0A182RG20_ANOFN</name>
<dbReference type="STRING" id="62324.A0A182RG20"/>
<dbReference type="GO" id="GO:0007165">
    <property type="term" value="P:signal transduction"/>
    <property type="evidence" value="ECO:0007669"/>
    <property type="project" value="UniProtKB-KW"/>
</dbReference>
<evidence type="ECO:0000256" key="7">
    <source>
        <dbReference type="ARBA" id="ARBA00023224"/>
    </source>
</evidence>
<feature type="transmembrane region" description="Helical" evidence="8">
    <location>
        <begin position="96"/>
        <end position="114"/>
    </location>
</feature>
<dbReference type="GO" id="GO:0005886">
    <property type="term" value="C:plasma membrane"/>
    <property type="evidence" value="ECO:0007669"/>
    <property type="project" value="UniProtKB-SubCell"/>
</dbReference>
<dbReference type="AlphaFoldDB" id="A0A182RG20"/>
<dbReference type="GO" id="GO:0030424">
    <property type="term" value="C:axon"/>
    <property type="evidence" value="ECO:0007669"/>
    <property type="project" value="TreeGrafter"/>
</dbReference>
<keyword evidence="6 8" id="KW-0675">Receptor</keyword>
<accession>A0A182RG20</accession>
<reference evidence="9" key="1">
    <citation type="submission" date="2020-05" db="UniProtKB">
        <authorList>
            <consortium name="EnsemblMetazoa"/>
        </authorList>
    </citation>
    <scope>IDENTIFICATION</scope>
    <source>
        <strain evidence="9">FUMOZ</strain>
    </source>
</reference>
<evidence type="ECO:0000256" key="4">
    <source>
        <dbReference type="ARBA" id="ARBA00022989"/>
    </source>
</evidence>
<dbReference type="GO" id="GO:0050909">
    <property type="term" value="P:sensory perception of taste"/>
    <property type="evidence" value="ECO:0007669"/>
    <property type="project" value="InterPro"/>
</dbReference>
<keyword evidence="5 8" id="KW-0472">Membrane</keyword>
<feature type="transmembrane region" description="Helical" evidence="8">
    <location>
        <begin position="144"/>
        <end position="167"/>
    </location>
</feature>
<keyword evidence="4 8" id="KW-1133">Transmembrane helix</keyword>
<keyword evidence="2 8" id="KW-1003">Cell membrane</keyword>
<dbReference type="PANTHER" id="PTHR21143">
    <property type="entry name" value="INVERTEBRATE GUSTATORY RECEPTOR"/>
    <property type="match status" value="1"/>
</dbReference>
<proteinExistence type="inferred from homology"/>
<dbReference type="Pfam" id="PF08395">
    <property type="entry name" value="7tm_7"/>
    <property type="match status" value="1"/>
</dbReference>
<dbReference type="GO" id="GO:0043025">
    <property type="term" value="C:neuronal cell body"/>
    <property type="evidence" value="ECO:0007669"/>
    <property type="project" value="TreeGrafter"/>
</dbReference>
<dbReference type="InterPro" id="IPR013604">
    <property type="entry name" value="7TM_chemorcpt"/>
</dbReference>
<evidence type="ECO:0000256" key="6">
    <source>
        <dbReference type="ARBA" id="ARBA00023170"/>
    </source>
</evidence>
<evidence type="ECO:0000256" key="1">
    <source>
        <dbReference type="ARBA" id="ARBA00004651"/>
    </source>
</evidence>
<dbReference type="GO" id="GO:0007635">
    <property type="term" value="P:chemosensory behavior"/>
    <property type="evidence" value="ECO:0007669"/>
    <property type="project" value="TreeGrafter"/>
</dbReference>
<protein>
    <recommendedName>
        <fullName evidence="8">Gustatory receptor</fullName>
    </recommendedName>
</protein>